<organism evidence="1 2">
    <name type="scientific">Maricaulis maris</name>
    <dbReference type="NCBI Taxonomy" id="74318"/>
    <lineage>
        <taxon>Bacteria</taxon>
        <taxon>Pseudomonadati</taxon>
        <taxon>Pseudomonadota</taxon>
        <taxon>Alphaproteobacteria</taxon>
        <taxon>Maricaulales</taxon>
        <taxon>Maricaulaceae</taxon>
        <taxon>Maricaulis</taxon>
    </lineage>
</organism>
<protein>
    <submittedName>
        <fullName evidence="1">Uncharacterized protein</fullName>
    </submittedName>
</protein>
<dbReference type="AlphaFoldDB" id="A0A495DMU4"/>
<name>A0A495DMU4_9PROT</name>
<dbReference type="Proteomes" id="UP000273675">
    <property type="component" value="Unassembled WGS sequence"/>
</dbReference>
<reference evidence="1 2" key="1">
    <citation type="submission" date="2018-10" db="EMBL/GenBank/DDBJ databases">
        <title>Genomic Encyclopedia of Type Strains, Phase IV (KMG-IV): sequencing the most valuable type-strain genomes for metagenomic binning, comparative biology and taxonomic classification.</title>
        <authorList>
            <person name="Goeker M."/>
        </authorList>
    </citation>
    <scope>NUCLEOTIDE SEQUENCE [LARGE SCALE GENOMIC DNA]</scope>
    <source>
        <strain evidence="1 2">DSM 4734</strain>
    </source>
</reference>
<evidence type="ECO:0000313" key="2">
    <source>
        <dbReference type="Proteomes" id="UP000273675"/>
    </source>
</evidence>
<sequence length="34" mass="3548">MHPLSFFLVALLAFVSCGLAIALLTLGRRSEGGS</sequence>
<proteinExistence type="predicted"/>
<dbReference type="EMBL" id="RBIM01000001">
    <property type="protein sequence ID" value="RKR03581.1"/>
    <property type="molecule type" value="Genomic_DNA"/>
</dbReference>
<accession>A0A495DMU4</accession>
<evidence type="ECO:0000313" key="1">
    <source>
        <dbReference type="EMBL" id="RKR03581.1"/>
    </source>
</evidence>
<gene>
    <name evidence="1" type="ORF">C7435_0017</name>
</gene>
<comment type="caution">
    <text evidence="1">The sequence shown here is derived from an EMBL/GenBank/DDBJ whole genome shotgun (WGS) entry which is preliminary data.</text>
</comment>